<name>A0A9X2S418_9FIRM</name>
<evidence type="ECO:0000256" key="1">
    <source>
        <dbReference type="SAM" id="Phobius"/>
    </source>
</evidence>
<proteinExistence type="predicted"/>
<organism evidence="2 3">
    <name type="scientific">Anaerosalibacter massiliensis</name>
    <dbReference type="NCBI Taxonomy" id="1347392"/>
    <lineage>
        <taxon>Bacteria</taxon>
        <taxon>Bacillati</taxon>
        <taxon>Bacillota</taxon>
        <taxon>Tissierellia</taxon>
        <taxon>Tissierellales</taxon>
        <taxon>Sporanaerobacteraceae</taxon>
        <taxon>Anaerosalibacter</taxon>
    </lineage>
</organism>
<keyword evidence="3" id="KW-1185">Reference proteome</keyword>
<dbReference type="RefSeq" id="WP_050069783.1">
    <property type="nucleotide sequence ID" value="NZ_CABKTM010000043.1"/>
</dbReference>
<evidence type="ECO:0000313" key="3">
    <source>
        <dbReference type="Proteomes" id="UP001142078"/>
    </source>
</evidence>
<keyword evidence="1" id="KW-1133">Transmembrane helix</keyword>
<dbReference type="AlphaFoldDB" id="A0A9X2S418"/>
<dbReference type="Proteomes" id="UP001142078">
    <property type="component" value="Unassembled WGS sequence"/>
</dbReference>
<dbReference type="OrthoDB" id="1705981at2"/>
<protein>
    <submittedName>
        <fullName evidence="2">DUF4179 domain-containing protein</fullName>
    </submittedName>
</protein>
<keyword evidence="1" id="KW-0472">Membrane</keyword>
<sequence length="365" mass="41167">MKDFEKLDELLWQVMSSNNEPEDSLNQQIIDKVRRKNSMKRVNKKRISVAAMFAIIIATTSISAFAAWHLLTPKQVAENLGDKGLATAFEGEDALSINKTQVSGDYKVTLLGIISGKKISDFQSNVENIYPERSYAVVSIANVDDTPMPDTRDEEYGKVPFFVSPLIKGQDPNRFNIITMNGGYSEFVKDGIMYRIIECDDIEIFADRGLYLSVTSTQFYDAKAYNFDLETGEITRNVDYEGVNALFDLPIDPSKGNHEKAEKYLQKLADQQTSDQEDIEEELVDIETLLAGATLIPESVQEVTPDKEGMIIYSFNRHETVTPAEMLFKEGQVGFSDIRYTDEDNILVFSRDTDGVITGMAYRKK</sequence>
<comment type="caution">
    <text evidence="2">The sequence shown here is derived from an EMBL/GenBank/DDBJ whole genome shotgun (WGS) entry which is preliminary data.</text>
</comment>
<dbReference type="EMBL" id="JANJZL010000001">
    <property type="protein sequence ID" value="MCR2043033.1"/>
    <property type="molecule type" value="Genomic_DNA"/>
</dbReference>
<reference evidence="2" key="1">
    <citation type="submission" date="2022-07" db="EMBL/GenBank/DDBJ databases">
        <title>Enhanced cultured diversity of the mouse gut microbiota enables custom-made synthetic communities.</title>
        <authorList>
            <person name="Afrizal A."/>
        </authorList>
    </citation>
    <scope>NUCLEOTIDE SEQUENCE</scope>
    <source>
        <strain evidence="2">DSM 29482</strain>
    </source>
</reference>
<feature type="transmembrane region" description="Helical" evidence="1">
    <location>
        <begin position="49"/>
        <end position="71"/>
    </location>
</feature>
<gene>
    <name evidence="2" type="ORF">NSA23_02760</name>
</gene>
<accession>A0A9X2S418</accession>
<evidence type="ECO:0000313" key="2">
    <source>
        <dbReference type="EMBL" id="MCR2043033.1"/>
    </source>
</evidence>
<keyword evidence="1" id="KW-0812">Transmembrane</keyword>